<dbReference type="Pfam" id="PF00089">
    <property type="entry name" value="Trypsin"/>
    <property type="match status" value="1"/>
</dbReference>
<feature type="domain" description="Peptidase S1" evidence="1">
    <location>
        <begin position="59"/>
        <end position="220"/>
    </location>
</feature>
<gene>
    <name evidence="2" type="ORF">GCM10009092_07330</name>
</gene>
<evidence type="ECO:0000259" key="1">
    <source>
        <dbReference type="Pfam" id="PF00089"/>
    </source>
</evidence>
<dbReference type="EMBL" id="BAAAEI010000006">
    <property type="protein sequence ID" value="GAA0345389.1"/>
    <property type="molecule type" value="Genomic_DNA"/>
</dbReference>
<name>A0ABN0WS44_9ALTE</name>
<dbReference type="RefSeq" id="WP_343841893.1">
    <property type="nucleotide sequence ID" value="NZ_BAAAEI010000006.1"/>
</dbReference>
<dbReference type="Gene3D" id="2.40.10.120">
    <property type="match status" value="1"/>
</dbReference>
<sequence>MKYYQPSITLGLFTLLLFIPVLAYAQQLSGVNQLTFHNAKSNHAFIGNAFLLQYRDKVYALTVKHVLLEANVPDMQSVSIKDHIAQWQISANNADHAPIILGKLLNEDRSEKLDMAVLEKDWLVFEVPQQPTFLTPLLLRRTPIAAGEMLTAVGCTYLNQASCLQDTYAGAFLNKENNNLRVKMANMEPTKLRGLSGSPVVDEHMQLVGIVSNVMKSKSADGFDFAPASTDYLVEVLDRLTANTKE</sequence>
<dbReference type="InterPro" id="IPR001254">
    <property type="entry name" value="Trypsin_dom"/>
</dbReference>
<organism evidence="2 3">
    <name type="scientific">Bowmanella denitrificans</name>
    <dbReference type="NCBI Taxonomy" id="366582"/>
    <lineage>
        <taxon>Bacteria</taxon>
        <taxon>Pseudomonadati</taxon>
        <taxon>Pseudomonadota</taxon>
        <taxon>Gammaproteobacteria</taxon>
        <taxon>Alteromonadales</taxon>
        <taxon>Alteromonadaceae</taxon>
        <taxon>Bowmanella</taxon>
    </lineage>
</organism>
<dbReference type="SUPFAM" id="SSF50494">
    <property type="entry name" value="Trypsin-like serine proteases"/>
    <property type="match status" value="1"/>
</dbReference>
<evidence type="ECO:0000313" key="2">
    <source>
        <dbReference type="EMBL" id="GAA0345389.1"/>
    </source>
</evidence>
<dbReference type="InterPro" id="IPR009003">
    <property type="entry name" value="Peptidase_S1_PA"/>
</dbReference>
<accession>A0ABN0WS44</accession>
<evidence type="ECO:0000313" key="3">
    <source>
        <dbReference type="Proteomes" id="UP001501757"/>
    </source>
</evidence>
<dbReference type="Proteomes" id="UP001501757">
    <property type="component" value="Unassembled WGS sequence"/>
</dbReference>
<proteinExistence type="predicted"/>
<comment type="caution">
    <text evidence="2">The sequence shown here is derived from an EMBL/GenBank/DDBJ whole genome shotgun (WGS) entry which is preliminary data.</text>
</comment>
<reference evidence="2 3" key="1">
    <citation type="journal article" date="2019" name="Int. J. Syst. Evol. Microbiol.">
        <title>The Global Catalogue of Microorganisms (GCM) 10K type strain sequencing project: providing services to taxonomists for standard genome sequencing and annotation.</title>
        <authorList>
            <consortium name="The Broad Institute Genomics Platform"/>
            <consortium name="The Broad Institute Genome Sequencing Center for Infectious Disease"/>
            <person name="Wu L."/>
            <person name="Ma J."/>
        </authorList>
    </citation>
    <scope>NUCLEOTIDE SEQUENCE [LARGE SCALE GENOMIC DNA]</scope>
    <source>
        <strain evidence="2 3">JCM 13378</strain>
    </source>
</reference>
<keyword evidence="3" id="KW-1185">Reference proteome</keyword>
<protein>
    <recommendedName>
        <fullName evidence="1">Peptidase S1 domain-containing protein</fullName>
    </recommendedName>
</protein>